<feature type="compositionally biased region" description="Polar residues" evidence="1">
    <location>
        <begin position="46"/>
        <end position="57"/>
    </location>
</feature>
<dbReference type="RefSeq" id="XP_002584394.1">
    <property type="nucleotide sequence ID" value="XM_002584348.1"/>
</dbReference>
<feature type="compositionally biased region" description="Basic residues" evidence="1">
    <location>
        <begin position="470"/>
        <end position="485"/>
    </location>
</feature>
<dbReference type="GeneID" id="8439204"/>
<dbReference type="VEuPathDB" id="FungiDB:UREG_05083"/>
<gene>
    <name evidence="2" type="ORF">UREG_05083</name>
</gene>
<keyword evidence="3" id="KW-1185">Reference proteome</keyword>
<dbReference type="KEGG" id="ure:UREG_05083"/>
<feature type="region of interest" description="Disordered" evidence="1">
    <location>
        <begin position="395"/>
        <end position="424"/>
    </location>
</feature>
<organism evidence="2 3">
    <name type="scientific">Uncinocarpus reesii (strain UAMH 1704)</name>
    <dbReference type="NCBI Taxonomy" id="336963"/>
    <lineage>
        <taxon>Eukaryota</taxon>
        <taxon>Fungi</taxon>
        <taxon>Dikarya</taxon>
        <taxon>Ascomycota</taxon>
        <taxon>Pezizomycotina</taxon>
        <taxon>Eurotiomycetes</taxon>
        <taxon>Eurotiomycetidae</taxon>
        <taxon>Onygenales</taxon>
        <taxon>Onygenaceae</taxon>
        <taxon>Uncinocarpus</taxon>
    </lineage>
</organism>
<feature type="region of interest" description="Disordered" evidence="1">
    <location>
        <begin position="25"/>
        <end position="57"/>
    </location>
</feature>
<dbReference type="InParanoid" id="C4JRJ4"/>
<accession>C4JRJ4</accession>
<evidence type="ECO:0000256" key="1">
    <source>
        <dbReference type="SAM" id="MobiDB-lite"/>
    </source>
</evidence>
<evidence type="ECO:0000313" key="3">
    <source>
        <dbReference type="Proteomes" id="UP000002058"/>
    </source>
</evidence>
<feature type="compositionally biased region" description="Basic and acidic residues" evidence="1">
    <location>
        <begin position="34"/>
        <end position="43"/>
    </location>
</feature>
<dbReference type="EMBL" id="CH476617">
    <property type="protein sequence ID" value="EEP80241.1"/>
    <property type="molecule type" value="Genomic_DNA"/>
</dbReference>
<dbReference type="Proteomes" id="UP000002058">
    <property type="component" value="Unassembled WGS sequence"/>
</dbReference>
<feature type="region of interest" description="Disordered" evidence="1">
    <location>
        <begin position="226"/>
        <end position="279"/>
    </location>
</feature>
<protein>
    <submittedName>
        <fullName evidence="2">Uncharacterized protein</fullName>
    </submittedName>
</protein>
<feature type="compositionally biased region" description="Low complexity" evidence="1">
    <location>
        <begin position="132"/>
        <end position="143"/>
    </location>
</feature>
<feature type="compositionally biased region" description="Polar residues" evidence="1">
    <location>
        <begin position="395"/>
        <end position="415"/>
    </location>
</feature>
<name>C4JRJ4_UNCRE</name>
<dbReference type="AlphaFoldDB" id="C4JRJ4"/>
<reference evidence="3" key="1">
    <citation type="journal article" date="2009" name="Genome Res.">
        <title>Comparative genomic analyses of the human fungal pathogens Coccidioides and their relatives.</title>
        <authorList>
            <person name="Sharpton T.J."/>
            <person name="Stajich J.E."/>
            <person name="Rounsley S.D."/>
            <person name="Gardner M.J."/>
            <person name="Wortman J.R."/>
            <person name="Jordar V.S."/>
            <person name="Maiti R."/>
            <person name="Kodira C.D."/>
            <person name="Neafsey D.E."/>
            <person name="Zeng Q."/>
            <person name="Hung C.-Y."/>
            <person name="McMahan C."/>
            <person name="Muszewska A."/>
            <person name="Grynberg M."/>
            <person name="Mandel M.A."/>
            <person name="Kellner E.M."/>
            <person name="Barker B.M."/>
            <person name="Galgiani J.N."/>
            <person name="Orbach M.J."/>
            <person name="Kirkland T.N."/>
            <person name="Cole G.T."/>
            <person name="Henn M.R."/>
            <person name="Birren B.W."/>
            <person name="Taylor J.W."/>
        </authorList>
    </citation>
    <scope>NUCLEOTIDE SEQUENCE [LARGE SCALE GENOMIC DNA]</scope>
    <source>
        <strain evidence="3">UAMH 1704</strain>
    </source>
</reference>
<feature type="region of interest" description="Disordered" evidence="1">
    <location>
        <begin position="450"/>
        <end position="539"/>
    </location>
</feature>
<feature type="compositionally biased region" description="Basic and acidic residues" evidence="1">
    <location>
        <begin position="258"/>
        <end position="268"/>
    </location>
</feature>
<sequence>MTSQASAAETISGDGINADSLVRRLTNVQRRRRREEIDRELGRHYSPSSDSESDNFGFTPSPSFFMRMAAPIPEVVYDPEEVRKQELLVYNQLREIFEESKKTIEASRKEDSSPPEAPPEATPGYPPSLDSIPTPIQTTPGGTRVYTRRDFQAKRHPAQRIFPWERMWPLGPHPPDFGTPAAEPHPKRWITSAVVRKNRAMMDRLNADPIGLAGYQIGKLPYYLQANGNPPAQPEKDSDIEPPIRRRRAVSEPANGTRPRDIPADKTDSSAPKPVKNISAPAKTYREIASARALSANPGKELQSTNKANLNINQLVTNGASLGNLPANPRRDPGLIKNAHRGNLKLDSSANQHDPDIGFPVPTQGPRLANGSNGSLVIDHRPKLDLANDVEPPLSNAQNEMHNIPLNQSSLNPPINLQEKGGLSQSNDGKINVNIHLDINPLLQALLQKSGTRKRASTESDDSDAELPRKRPCRVPTKKRSNKRRLQIDDQDGDGSEAPSESEPPRKKARLKTSAKHTITNEAPKGAGMSFVDLASQTK</sequence>
<proteinExistence type="predicted"/>
<evidence type="ECO:0000313" key="2">
    <source>
        <dbReference type="EMBL" id="EEP80241.1"/>
    </source>
</evidence>
<feature type="compositionally biased region" description="Pro residues" evidence="1">
    <location>
        <begin position="115"/>
        <end position="126"/>
    </location>
</feature>
<dbReference type="HOGENOM" id="CLU_505469_0_0_1"/>
<feature type="compositionally biased region" description="Basic and acidic residues" evidence="1">
    <location>
        <begin position="103"/>
        <end position="112"/>
    </location>
</feature>
<feature type="region of interest" description="Disordered" evidence="1">
    <location>
        <begin position="103"/>
        <end position="143"/>
    </location>
</feature>
<feature type="compositionally biased region" description="Basic and acidic residues" evidence="1">
    <location>
        <begin position="234"/>
        <end position="244"/>
    </location>
</feature>